<organism evidence="10 11">
    <name type="scientific">Naja naja</name>
    <name type="common">Indian cobra</name>
    <dbReference type="NCBI Taxonomy" id="35670"/>
    <lineage>
        <taxon>Eukaryota</taxon>
        <taxon>Metazoa</taxon>
        <taxon>Chordata</taxon>
        <taxon>Craniata</taxon>
        <taxon>Vertebrata</taxon>
        <taxon>Euteleostomi</taxon>
        <taxon>Lepidosauria</taxon>
        <taxon>Squamata</taxon>
        <taxon>Bifurcata</taxon>
        <taxon>Unidentata</taxon>
        <taxon>Episquamata</taxon>
        <taxon>Toxicofera</taxon>
        <taxon>Serpentes</taxon>
        <taxon>Colubroidea</taxon>
        <taxon>Elapidae</taxon>
        <taxon>Elapinae</taxon>
        <taxon>Naja</taxon>
    </lineage>
</organism>
<keyword evidence="6" id="KW-0539">Nucleus</keyword>
<dbReference type="OrthoDB" id="3437960at2759"/>
<evidence type="ECO:0000256" key="2">
    <source>
        <dbReference type="ARBA" id="ARBA00022723"/>
    </source>
</evidence>
<keyword evidence="3" id="KW-0677">Repeat</keyword>
<evidence type="ECO:0000256" key="8">
    <source>
        <dbReference type="SAM" id="MobiDB-lite"/>
    </source>
</evidence>
<evidence type="ECO:0000256" key="5">
    <source>
        <dbReference type="ARBA" id="ARBA00022833"/>
    </source>
</evidence>
<dbReference type="SUPFAM" id="SSF57667">
    <property type="entry name" value="beta-beta-alpha zinc fingers"/>
    <property type="match status" value="1"/>
</dbReference>
<feature type="region of interest" description="Disordered" evidence="8">
    <location>
        <begin position="42"/>
        <end position="62"/>
    </location>
</feature>
<evidence type="ECO:0000256" key="6">
    <source>
        <dbReference type="ARBA" id="ARBA00023242"/>
    </source>
</evidence>
<dbReference type="InterPro" id="IPR013087">
    <property type="entry name" value="Znf_C2H2_type"/>
</dbReference>
<dbReference type="OMA" id="EIHINWW"/>
<dbReference type="PROSITE" id="PS50157">
    <property type="entry name" value="ZINC_FINGER_C2H2_2"/>
    <property type="match status" value="2"/>
</dbReference>
<dbReference type="GO" id="GO:0000981">
    <property type="term" value="F:DNA-binding transcription factor activity, RNA polymerase II-specific"/>
    <property type="evidence" value="ECO:0007669"/>
    <property type="project" value="TreeGrafter"/>
</dbReference>
<evidence type="ECO:0000259" key="9">
    <source>
        <dbReference type="PROSITE" id="PS50157"/>
    </source>
</evidence>
<dbReference type="Gene3D" id="3.30.160.60">
    <property type="entry name" value="Classic Zinc Finger"/>
    <property type="match status" value="2"/>
</dbReference>
<evidence type="ECO:0000256" key="1">
    <source>
        <dbReference type="ARBA" id="ARBA00004123"/>
    </source>
</evidence>
<dbReference type="AlphaFoldDB" id="A0A8C6VCQ0"/>
<sequence length="221" mass="25565">MWLMPMETANLQVEEVIFDHQQDANPQEKSYSEDQGARSSTYFPIEIQQDQKGKQKGEYSKRGKSEFDLAEYGRSQSKGKPYDYRQYAKSINPSSSLSLPKKLYRKHKPNIFVKFGKCFSLSRGTKLCVKCGKNFSSNSTLNRHQKIHTGEKPYKCTECGKSFSRNTHVEKAPTITRHLLMKESKLGEIHINWWCVERGLFGKDSKNLIKLCAQKKHKSME</sequence>
<evidence type="ECO:0000256" key="3">
    <source>
        <dbReference type="ARBA" id="ARBA00022737"/>
    </source>
</evidence>
<protein>
    <recommendedName>
        <fullName evidence="9">C2H2-type domain-containing protein</fullName>
    </recommendedName>
</protein>
<dbReference type="InterPro" id="IPR036236">
    <property type="entry name" value="Znf_C2H2_sf"/>
</dbReference>
<keyword evidence="5" id="KW-0862">Zinc</keyword>
<keyword evidence="2" id="KW-0479">Metal-binding</keyword>
<dbReference type="GO" id="GO:0005634">
    <property type="term" value="C:nucleus"/>
    <property type="evidence" value="ECO:0007669"/>
    <property type="project" value="UniProtKB-SubCell"/>
</dbReference>
<feature type="compositionally biased region" description="Basic and acidic residues" evidence="8">
    <location>
        <begin position="49"/>
        <end position="62"/>
    </location>
</feature>
<accession>A0A8C6VCQ0</accession>
<dbReference type="PROSITE" id="PS00028">
    <property type="entry name" value="ZINC_FINGER_C2H2_1"/>
    <property type="match status" value="1"/>
</dbReference>
<comment type="subcellular location">
    <subcellularLocation>
        <location evidence="1">Nucleus</location>
    </subcellularLocation>
</comment>
<dbReference type="PANTHER" id="PTHR24379:SF131">
    <property type="entry name" value="ZINC FINGER PROTEIN 737-LIKE-RELATED"/>
    <property type="match status" value="1"/>
</dbReference>
<evidence type="ECO:0000256" key="7">
    <source>
        <dbReference type="PROSITE-ProRule" id="PRU00042"/>
    </source>
</evidence>
<dbReference type="Ensembl" id="ENSNNAT00000004288.1">
    <property type="protein sequence ID" value="ENSNNAP00000004100.1"/>
    <property type="gene ID" value="ENSNNAG00000002764.1"/>
</dbReference>
<dbReference type="Proteomes" id="UP000694559">
    <property type="component" value="Unplaced"/>
</dbReference>
<reference evidence="10" key="2">
    <citation type="submission" date="2025-09" db="UniProtKB">
        <authorList>
            <consortium name="Ensembl"/>
        </authorList>
    </citation>
    <scope>IDENTIFICATION</scope>
</reference>
<dbReference type="Pfam" id="PF13465">
    <property type="entry name" value="zf-H2C2_2"/>
    <property type="match status" value="1"/>
</dbReference>
<evidence type="ECO:0000313" key="11">
    <source>
        <dbReference type="Proteomes" id="UP000694559"/>
    </source>
</evidence>
<keyword evidence="4 7" id="KW-0863">Zinc-finger</keyword>
<evidence type="ECO:0000313" key="10">
    <source>
        <dbReference type="Ensembl" id="ENSNNAP00000004100.1"/>
    </source>
</evidence>
<dbReference type="PANTHER" id="PTHR24379">
    <property type="entry name" value="KRAB AND ZINC FINGER DOMAIN-CONTAINING"/>
    <property type="match status" value="1"/>
</dbReference>
<dbReference type="GO" id="GO:0000977">
    <property type="term" value="F:RNA polymerase II transcription regulatory region sequence-specific DNA binding"/>
    <property type="evidence" value="ECO:0007669"/>
    <property type="project" value="TreeGrafter"/>
</dbReference>
<proteinExistence type="predicted"/>
<keyword evidence="11" id="KW-1185">Reference proteome</keyword>
<dbReference type="FunFam" id="3.30.160.60:FF:001498">
    <property type="entry name" value="Zinc finger protein 404"/>
    <property type="match status" value="1"/>
</dbReference>
<feature type="domain" description="C2H2-type" evidence="9">
    <location>
        <begin position="154"/>
        <end position="183"/>
    </location>
</feature>
<evidence type="ECO:0000256" key="4">
    <source>
        <dbReference type="ARBA" id="ARBA00022771"/>
    </source>
</evidence>
<dbReference type="GO" id="GO:0008270">
    <property type="term" value="F:zinc ion binding"/>
    <property type="evidence" value="ECO:0007669"/>
    <property type="project" value="UniProtKB-KW"/>
</dbReference>
<name>A0A8C6VCQ0_NAJNA</name>
<dbReference type="FunFam" id="3.30.160.60:FF:000176">
    <property type="entry name" value="zinc finger protein 70"/>
    <property type="match status" value="1"/>
</dbReference>
<reference evidence="10" key="1">
    <citation type="submission" date="2025-08" db="UniProtKB">
        <authorList>
            <consortium name="Ensembl"/>
        </authorList>
    </citation>
    <scope>IDENTIFICATION</scope>
</reference>
<feature type="domain" description="C2H2-type" evidence="9">
    <location>
        <begin position="126"/>
        <end position="153"/>
    </location>
</feature>